<organism evidence="1 2">
    <name type="scientific">Laccaria amethystina LaAM-08-1</name>
    <dbReference type="NCBI Taxonomy" id="1095629"/>
    <lineage>
        <taxon>Eukaryota</taxon>
        <taxon>Fungi</taxon>
        <taxon>Dikarya</taxon>
        <taxon>Basidiomycota</taxon>
        <taxon>Agaricomycotina</taxon>
        <taxon>Agaricomycetes</taxon>
        <taxon>Agaricomycetidae</taxon>
        <taxon>Agaricales</taxon>
        <taxon>Agaricineae</taxon>
        <taxon>Hydnangiaceae</taxon>
        <taxon>Laccaria</taxon>
    </lineage>
</organism>
<reference evidence="2" key="2">
    <citation type="submission" date="2015-01" db="EMBL/GenBank/DDBJ databases">
        <title>Evolutionary Origins and Diversification of the Mycorrhizal Mutualists.</title>
        <authorList>
            <consortium name="DOE Joint Genome Institute"/>
            <consortium name="Mycorrhizal Genomics Consortium"/>
            <person name="Kohler A."/>
            <person name="Kuo A."/>
            <person name="Nagy L.G."/>
            <person name="Floudas D."/>
            <person name="Copeland A."/>
            <person name="Barry K.W."/>
            <person name="Cichocki N."/>
            <person name="Veneault-Fourrey C."/>
            <person name="LaButti K."/>
            <person name="Lindquist E.A."/>
            <person name="Lipzen A."/>
            <person name="Lundell T."/>
            <person name="Morin E."/>
            <person name="Murat C."/>
            <person name="Riley R."/>
            <person name="Ohm R."/>
            <person name="Sun H."/>
            <person name="Tunlid A."/>
            <person name="Henrissat B."/>
            <person name="Grigoriev I.V."/>
            <person name="Hibbett D.S."/>
            <person name="Martin F."/>
        </authorList>
    </citation>
    <scope>NUCLEOTIDE SEQUENCE [LARGE SCALE GENOMIC DNA]</scope>
    <source>
        <strain evidence="2">LaAM-08-1</strain>
    </source>
</reference>
<evidence type="ECO:0000313" key="1">
    <source>
        <dbReference type="EMBL" id="KIJ90618.1"/>
    </source>
</evidence>
<keyword evidence="2" id="KW-1185">Reference proteome</keyword>
<dbReference type="HOGENOM" id="CLU_2904547_0_0_1"/>
<proteinExistence type="predicted"/>
<evidence type="ECO:0000313" key="2">
    <source>
        <dbReference type="Proteomes" id="UP000054477"/>
    </source>
</evidence>
<gene>
    <name evidence="1" type="ORF">K443DRAFT_116355</name>
</gene>
<accession>A0A0C9WRS8</accession>
<protein>
    <submittedName>
        <fullName evidence="1">Uncharacterized protein</fullName>
    </submittedName>
</protein>
<dbReference type="EMBL" id="KN839143">
    <property type="protein sequence ID" value="KIJ90618.1"/>
    <property type="molecule type" value="Genomic_DNA"/>
</dbReference>
<dbReference type="AlphaFoldDB" id="A0A0C9WRS8"/>
<dbReference type="OrthoDB" id="3114705at2759"/>
<dbReference type="Proteomes" id="UP000054477">
    <property type="component" value="Unassembled WGS sequence"/>
</dbReference>
<reference evidence="1 2" key="1">
    <citation type="submission" date="2014-04" db="EMBL/GenBank/DDBJ databases">
        <authorList>
            <consortium name="DOE Joint Genome Institute"/>
            <person name="Kuo A."/>
            <person name="Kohler A."/>
            <person name="Nagy L.G."/>
            <person name="Floudas D."/>
            <person name="Copeland A."/>
            <person name="Barry K.W."/>
            <person name="Cichocki N."/>
            <person name="Veneault-Fourrey C."/>
            <person name="LaButti K."/>
            <person name="Lindquist E.A."/>
            <person name="Lipzen A."/>
            <person name="Lundell T."/>
            <person name="Morin E."/>
            <person name="Murat C."/>
            <person name="Sun H."/>
            <person name="Tunlid A."/>
            <person name="Henrissat B."/>
            <person name="Grigoriev I.V."/>
            <person name="Hibbett D.S."/>
            <person name="Martin F."/>
            <person name="Nordberg H.P."/>
            <person name="Cantor M.N."/>
            <person name="Hua S.X."/>
        </authorList>
    </citation>
    <scope>NUCLEOTIDE SEQUENCE [LARGE SCALE GENOMIC DNA]</scope>
    <source>
        <strain evidence="1 2">LaAM-08-1</strain>
    </source>
</reference>
<sequence length="62" mass="7423">MEVCQFQFSLFSLYAHQFLRTFVWLVFHNPRLVLILTHSLKTLPKTVYKAGVDDWYSQCKKV</sequence>
<name>A0A0C9WRS8_9AGAR</name>